<accession>A0A5Q5CLU0</accession>
<proteinExistence type="inferred from homology"/>
<feature type="domain" description="Low molecular weight antigen MTB12-like C-terminal" evidence="4">
    <location>
        <begin position="72"/>
        <end position="182"/>
    </location>
</feature>
<feature type="region of interest" description="Disordered" evidence="3">
    <location>
        <begin position="1"/>
        <end position="20"/>
    </location>
</feature>
<evidence type="ECO:0000256" key="2">
    <source>
        <dbReference type="ARBA" id="ARBA00093774"/>
    </source>
</evidence>
<dbReference type="AlphaFoldDB" id="A0A5Q5CLU0"/>
<dbReference type="InterPro" id="IPR058644">
    <property type="entry name" value="Mtb12-like_C"/>
</dbReference>
<dbReference type="EMBL" id="CP000580">
    <property type="protein sequence ID" value="ABO00182.1"/>
    <property type="molecule type" value="Genomic_DNA"/>
</dbReference>
<keyword evidence="1" id="KW-0732">Signal</keyword>
<comment type="similarity">
    <text evidence="2">Belongs to the MTB12 family.</text>
</comment>
<organism evidence="5">
    <name type="scientific">Mycobacterium sp. (strain JLS)</name>
    <dbReference type="NCBI Taxonomy" id="164757"/>
    <lineage>
        <taxon>Bacteria</taxon>
        <taxon>Bacillati</taxon>
        <taxon>Actinomycetota</taxon>
        <taxon>Actinomycetes</taxon>
        <taxon>Mycobacteriales</taxon>
        <taxon>Mycobacteriaceae</taxon>
        <taxon>Mycobacterium</taxon>
    </lineage>
</organism>
<gene>
    <name evidence="5" type="ordered locus">Mjls_4410</name>
</gene>
<dbReference type="KEGG" id="mjl:Mjls_4410"/>
<evidence type="ECO:0000313" key="5">
    <source>
        <dbReference type="EMBL" id="ABO00182.1"/>
    </source>
</evidence>
<evidence type="ECO:0000259" key="4">
    <source>
        <dbReference type="Pfam" id="PF26580"/>
    </source>
</evidence>
<dbReference type="Pfam" id="PF26580">
    <property type="entry name" value="Mtb12_C"/>
    <property type="match status" value="1"/>
</dbReference>
<protein>
    <recommendedName>
        <fullName evidence="4">Low molecular weight antigen MTB12-like C-terminal domain-containing protein</fullName>
    </recommendedName>
</protein>
<reference evidence="5" key="1">
    <citation type="submission" date="2007-02" db="EMBL/GenBank/DDBJ databases">
        <title>Complete sequence of Mycobacterium sp. JLS.</title>
        <authorList>
            <consortium name="US DOE Joint Genome Institute"/>
            <person name="Copeland A."/>
            <person name="Lucas S."/>
            <person name="Lapidus A."/>
            <person name="Barry K."/>
            <person name="Detter J.C."/>
            <person name="Glavina del Rio T."/>
            <person name="Hammon N."/>
            <person name="Israni S."/>
            <person name="Dalin E."/>
            <person name="Tice H."/>
            <person name="Pitluck S."/>
            <person name="Chain P."/>
            <person name="Malfatti S."/>
            <person name="Shin M."/>
            <person name="Vergez L."/>
            <person name="Schmutz J."/>
            <person name="Larimer F."/>
            <person name="Land M."/>
            <person name="Hauser L."/>
            <person name="Kyrpides N."/>
            <person name="Mikhailova N."/>
            <person name="Miller C.D."/>
            <person name="Anderson A.J."/>
            <person name="Sims R.C."/>
            <person name="Richardson P."/>
        </authorList>
    </citation>
    <scope>NUCLEOTIDE SEQUENCE [LARGE SCALE GENOMIC DNA]</scope>
    <source>
        <strain evidence="5">JLS</strain>
    </source>
</reference>
<sequence length="189" mass="20256" precursor="true">MARTSDIPPGRGRRPCRPPTALLPFRGQLSSKFGSRVRWPFRVCAASMAVLVTTVAATPTASAQPGFAITTPVPTLEELSAQIQLLVATQAPDEVKAAQLEGGNRALTVPKMIYRLGIFRAPRGSSAVTGPETHEENRHTAVINGSRQGAPTVLVTAEWRYIDGRWKLANKSLCSGIATIGLPIPCNFQ</sequence>
<name>A0A5Q5CLU0_MYCSJ</name>
<evidence type="ECO:0000256" key="1">
    <source>
        <dbReference type="ARBA" id="ARBA00022729"/>
    </source>
</evidence>
<evidence type="ECO:0000256" key="3">
    <source>
        <dbReference type="SAM" id="MobiDB-lite"/>
    </source>
</evidence>